<reference evidence="3 4" key="3">
    <citation type="journal article" date="2017" name="G3 (Bethesda)">
        <title>Comparative analysis highlights variable genome content of wheat rusts and divergence of the mating loci.</title>
        <authorList>
            <person name="Cuomo C.A."/>
            <person name="Bakkeren G."/>
            <person name="Khalil H.B."/>
            <person name="Panwar V."/>
            <person name="Joly D."/>
            <person name="Linning R."/>
            <person name="Sakthikumar S."/>
            <person name="Song X."/>
            <person name="Adiconis X."/>
            <person name="Fan L."/>
            <person name="Goldberg J.M."/>
            <person name="Levin J.Z."/>
            <person name="Young S."/>
            <person name="Zeng Q."/>
            <person name="Anikster Y."/>
            <person name="Bruce M."/>
            <person name="Wang M."/>
            <person name="Yin C."/>
            <person name="McCallum B."/>
            <person name="Szabo L.J."/>
            <person name="Hulbert S."/>
            <person name="Chen X."/>
            <person name="Fellers J.P."/>
        </authorList>
    </citation>
    <scope>NUCLEOTIDE SEQUENCE</scope>
    <source>
        <strain evidence="3">isolate 1-1 / race 1 (BBBD)</strain>
        <strain evidence="4">Isolate 1-1 / race 1 (BBBD)</strain>
    </source>
</reference>
<feature type="non-terminal residue" evidence="2">
    <location>
        <position position="319"/>
    </location>
</feature>
<reference evidence="3" key="4">
    <citation type="submission" date="2025-05" db="UniProtKB">
        <authorList>
            <consortium name="EnsemblFungi"/>
        </authorList>
    </citation>
    <scope>IDENTIFICATION</scope>
    <source>
        <strain evidence="3">isolate 1-1 / race 1 (BBBD)</strain>
    </source>
</reference>
<evidence type="ECO:0000313" key="4">
    <source>
        <dbReference type="Proteomes" id="UP000005240"/>
    </source>
</evidence>
<evidence type="ECO:0000313" key="3">
    <source>
        <dbReference type="EnsemblFungi" id="PTTG_30537-t43_1-p1"/>
    </source>
</evidence>
<dbReference type="PANTHER" id="PTHR47501:SF5">
    <property type="entry name" value="HAT C-TERMINAL DIMERISATION DOMAIN-CONTAINING PROTEIN"/>
    <property type="match status" value="1"/>
</dbReference>
<dbReference type="VEuPathDB" id="FungiDB:PTTG_30537"/>
<protein>
    <recommendedName>
        <fullName evidence="5">BED-type domain-containing protein</fullName>
    </recommendedName>
</protein>
<dbReference type="EMBL" id="ADAS02004411">
    <property type="protein sequence ID" value="OAV85416.1"/>
    <property type="molecule type" value="Genomic_DNA"/>
</dbReference>
<keyword evidence="4" id="KW-1185">Reference proteome</keyword>
<feature type="region of interest" description="Disordered" evidence="1">
    <location>
        <begin position="1"/>
        <end position="80"/>
    </location>
</feature>
<dbReference type="Proteomes" id="UP000005240">
    <property type="component" value="Unassembled WGS sequence"/>
</dbReference>
<feature type="non-terminal residue" evidence="2">
    <location>
        <position position="1"/>
    </location>
</feature>
<evidence type="ECO:0008006" key="5">
    <source>
        <dbReference type="Google" id="ProtNLM"/>
    </source>
</evidence>
<organism evidence="2">
    <name type="scientific">Puccinia triticina (isolate 1-1 / race 1 (BBBD))</name>
    <name type="common">Brown leaf rust fungus</name>
    <dbReference type="NCBI Taxonomy" id="630390"/>
    <lineage>
        <taxon>Eukaryota</taxon>
        <taxon>Fungi</taxon>
        <taxon>Dikarya</taxon>
        <taxon>Basidiomycota</taxon>
        <taxon>Pucciniomycotina</taxon>
        <taxon>Pucciniomycetes</taxon>
        <taxon>Pucciniales</taxon>
        <taxon>Pucciniaceae</taxon>
        <taxon>Puccinia</taxon>
    </lineage>
</organism>
<gene>
    <name evidence="2" type="ORF">PTTG_30537</name>
</gene>
<proteinExistence type="predicted"/>
<dbReference type="PANTHER" id="PTHR47501">
    <property type="entry name" value="TRANSPOSASE-RELATED"/>
    <property type="match status" value="1"/>
</dbReference>
<dbReference type="AlphaFoldDB" id="A0A180FYD0"/>
<reference evidence="2" key="2">
    <citation type="submission" date="2016-05" db="EMBL/GenBank/DDBJ databases">
        <title>Comparative analysis highlights variable genome content of wheat rusts and divergence of the mating loci.</title>
        <authorList>
            <person name="Cuomo C.A."/>
            <person name="Bakkeren G."/>
            <person name="Szabo L."/>
            <person name="Khalil H."/>
            <person name="Joly D."/>
            <person name="Goldberg J."/>
            <person name="Young S."/>
            <person name="Zeng Q."/>
            <person name="Fellers J."/>
        </authorList>
    </citation>
    <scope>NUCLEOTIDE SEQUENCE [LARGE SCALE GENOMIC DNA]</scope>
    <source>
        <strain evidence="2">1-1 BBBD Race 1</strain>
    </source>
</reference>
<feature type="compositionally biased region" description="Basic and acidic residues" evidence="1">
    <location>
        <begin position="65"/>
        <end position="78"/>
    </location>
</feature>
<reference evidence="2" key="1">
    <citation type="submission" date="2009-11" db="EMBL/GenBank/DDBJ databases">
        <authorList>
            <consortium name="The Broad Institute Genome Sequencing Platform"/>
            <person name="Ward D."/>
            <person name="Feldgarden M."/>
            <person name="Earl A."/>
            <person name="Young S.K."/>
            <person name="Zeng Q."/>
            <person name="Koehrsen M."/>
            <person name="Alvarado L."/>
            <person name="Berlin A."/>
            <person name="Bochicchio J."/>
            <person name="Borenstein D."/>
            <person name="Chapman S.B."/>
            <person name="Chen Z."/>
            <person name="Engels R."/>
            <person name="Freedman E."/>
            <person name="Gellesch M."/>
            <person name="Goldberg J."/>
            <person name="Griggs A."/>
            <person name="Gujja S."/>
            <person name="Heilman E."/>
            <person name="Heiman D."/>
            <person name="Hepburn T."/>
            <person name="Howarth C."/>
            <person name="Jen D."/>
            <person name="Larson L."/>
            <person name="Lewis B."/>
            <person name="Mehta T."/>
            <person name="Park D."/>
            <person name="Pearson M."/>
            <person name="Roberts A."/>
            <person name="Saif S."/>
            <person name="Shea T."/>
            <person name="Shenoy N."/>
            <person name="Sisk P."/>
            <person name="Stolte C."/>
            <person name="Sykes S."/>
            <person name="Thomson T."/>
            <person name="Walk T."/>
            <person name="White J."/>
            <person name="Yandava C."/>
            <person name="Izard J."/>
            <person name="Baranova O.V."/>
            <person name="Blanton J.M."/>
            <person name="Tanner A.C."/>
            <person name="Dewhirst F.E."/>
            <person name="Haas B."/>
            <person name="Nusbaum C."/>
            <person name="Birren B."/>
        </authorList>
    </citation>
    <scope>NUCLEOTIDE SEQUENCE [LARGE SCALE GENOMIC DNA]</scope>
    <source>
        <strain evidence="2">1-1 BBBD Race 1</strain>
    </source>
</reference>
<feature type="compositionally biased region" description="Low complexity" evidence="1">
    <location>
        <begin position="12"/>
        <end position="30"/>
    </location>
</feature>
<name>A0A180FYD0_PUCT1</name>
<dbReference type="OrthoDB" id="5088237at2759"/>
<dbReference type="EnsemblFungi" id="PTTG_30537-t43_1">
    <property type="protein sequence ID" value="PTTG_30537-t43_1-p1"/>
    <property type="gene ID" value="PTTG_30537"/>
</dbReference>
<evidence type="ECO:0000256" key="1">
    <source>
        <dbReference type="SAM" id="MobiDB-lite"/>
    </source>
</evidence>
<accession>A0A180FYD0</accession>
<sequence length="319" mass="36544">QDPDIQIDPAGQSQTQSTQSRQSQLQPSKKTSTKQKQKPPTKRKRSKKTVNSNEELDSDESGDNPIDHVQDSDAENSKVQKLNIKKSTQFDDILDYYKAPFHAKDNDQGEKLMFKCRWCAKVFKKSAGTKSNLIKNRDGNIDRIPCSSRLEAIEKGAKLPLTAKDAERGSIKSYLKKTTFDARVFNQLLVMWLIQSALPWNWIEDFLLSIAFNYARHRVHIYSRVWAATEAHRLYLNLQSKVVSTLQRLSSKFSLIHDVWTTKGNHHAFLGISVAYITEEWNFTISHLGLKYIASNHKGKLLAIPFANILTKFHLEDKI</sequence>
<feature type="compositionally biased region" description="Basic residues" evidence="1">
    <location>
        <begin position="31"/>
        <end position="48"/>
    </location>
</feature>
<evidence type="ECO:0000313" key="2">
    <source>
        <dbReference type="EMBL" id="OAV85416.1"/>
    </source>
</evidence>